<evidence type="ECO:0000313" key="3">
    <source>
        <dbReference type="EMBL" id="ORY51428.1"/>
    </source>
</evidence>
<evidence type="ECO:0000256" key="1">
    <source>
        <dbReference type="SAM" id="Phobius"/>
    </source>
</evidence>
<gene>
    <name evidence="3" type="ORF">BCR33DRAFT_454547</name>
</gene>
<dbReference type="Pfam" id="PF13676">
    <property type="entry name" value="TIR_2"/>
    <property type="match status" value="1"/>
</dbReference>
<dbReference type="Gene3D" id="3.40.50.10140">
    <property type="entry name" value="Toll/interleukin-1 receptor homology (TIR) domain"/>
    <property type="match status" value="1"/>
</dbReference>
<proteinExistence type="predicted"/>
<dbReference type="InterPro" id="IPR035897">
    <property type="entry name" value="Toll_tir_struct_dom_sf"/>
</dbReference>
<feature type="transmembrane region" description="Helical" evidence="1">
    <location>
        <begin position="55"/>
        <end position="76"/>
    </location>
</feature>
<keyword evidence="1" id="KW-0812">Transmembrane</keyword>
<dbReference type="EMBL" id="MCGO01000005">
    <property type="protein sequence ID" value="ORY51428.1"/>
    <property type="molecule type" value="Genomic_DNA"/>
</dbReference>
<dbReference type="SUPFAM" id="SSF52200">
    <property type="entry name" value="Toll/Interleukin receptor TIR domain"/>
    <property type="match status" value="1"/>
</dbReference>
<keyword evidence="4" id="KW-1185">Reference proteome</keyword>
<keyword evidence="1" id="KW-1133">Transmembrane helix</keyword>
<dbReference type="Proteomes" id="UP000193642">
    <property type="component" value="Unassembled WGS sequence"/>
</dbReference>
<feature type="transmembrane region" description="Helical" evidence="1">
    <location>
        <begin position="455"/>
        <end position="476"/>
    </location>
</feature>
<sequence length="488" mass="55189">MCQQTWFLSPFIFFYNNHYELGSCLILEKPKLSSQVKATPKLQISKRFRHYRTTIQALVFSLIFICFAISLILYILTYDFAHGGFPHQDHCSVKVIQNSNATYEFQYQYKGAMSTSTDYKTAYYLVQSETGCTSYSSSSTPKFLATMFCLVGIFFLAVFTNTFKPATHRGLLRYLRQLGTPMVEEVMISYAWQAGHSEDVRCIGKALLKSGIGVWIDILKLTTGDKTSKTTRTVAAHARFVLIMLTTRYINSPACFVEIYEALRTPGASNRVIIYVVDETAYSKPDELCAVDLEKVKQLATQLESKGLKVLWKLTDLIDYLNKNVVYSVDRTHLLWWQRYVSAGAGVPDKAIPPDTKASNALKKCNLKLFTLPSFKSQGNRDSYRNEIPLRFTRHGVSLISRIRIANVWISGDLRELGQNASAFPWLFLFFSICLTLPVVDLLTGNLVTDARGSMFPLSIIFLAYSFGVVSGVSFIQTKRSSPQLLHL</sequence>
<keyword evidence="1" id="KW-0472">Membrane</keyword>
<feature type="domain" description="TIR" evidence="2">
    <location>
        <begin position="186"/>
        <end position="291"/>
    </location>
</feature>
<dbReference type="AlphaFoldDB" id="A0A1Y2CWM4"/>
<feature type="transmembrane region" description="Helical" evidence="1">
    <location>
        <begin position="423"/>
        <end position="443"/>
    </location>
</feature>
<evidence type="ECO:0000259" key="2">
    <source>
        <dbReference type="Pfam" id="PF13676"/>
    </source>
</evidence>
<dbReference type="GO" id="GO:0007165">
    <property type="term" value="P:signal transduction"/>
    <property type="evidence" value="ECO:0007669"/>
    <property type="project" value="InterPro"/>
</dbReference>
<dbReference type="OrthoDB" id="2160323at2759"/>
<evidence type="ECO:0000313" key="4">
    <source>
        <dbReference type="Proteomes" id="UP000193642"/>
    </source>
</evidence>
<feature type="transmembrane region" description="Helical" evidence="1">
    <location>
        <begin position="143"/>
        <end position="163"/>
    </location>
</feature>
<accession>A0A1Y2CWM4</accession>
<name>A0A1Y2CWM4_9FUNG</name>
<organism evidence="3 4">
    <name type="scientific">Rhizoclosmatium globosum</name>
    <dbReference type="NCBI Taxonomy" id="329046"/>
    <lineage>
        <taxon>Eukaryota</taxon>
        <taxon>Fungi</taxon>
        <taxon>Fungi incertae sedis</taxon>
        <taxon>Chytridiomycota</taxon>
        <taxon>Chytridiomycota incertae sedis</taxon>
        <taxon>Chytridiomycetes</taxon>
        <taxon>Chytridiales</taxon>
        <taxon>Chytriomycetaceae</taxon>
        <taxon>Rhizoclosmatium</taxon>
    </lineage>
</organism>
<protein>
    <recommendedName>
        <fullName evidence="2">TIR domain-containing protein</fullName>
    </recommendedName>
</protein>
<dbReference type="InterPro" id="IPR000157">
    <property type="entry name" value="TIR_dom"/>
</dbReference>
<reference evidence="3 4" key="1">
    <citation type="submission" date="2016-07" db="EMBL/GenBank/DDBJ databases">
        <title>Pervasive Adenine N6-methylation of Active Genes in Fungi.</title>
        <authorList>
            <consortium name="DOE Joint Genome Institute"/>
            <person name="Mondo S.J."/>
            <person name="Dannebaum R.O."/>
            <person name="Kuo R.C."/>
            <person name="Labutti K."/>
            <person name="Haridas S."/>
            <person name="Kuo A."/>
            <person name="Salamov A."/>
            <person name="Ahrendt S.R."/>
            <person name="Lipzen A."/>
            <person name="Sullivan W."/>
            <person name="Andreopoulos W.B."/>
            <person name="Clum A."/>
            <person name="Lindquist E."/>
            <person name="Daum C."/>
            <person name="Ramamoorthy G.K."/>
            <person name="Gryganskyi A."/>
            <person name="Culley D."/>
            <person name="Magnuson J.K."/>
            <person name="James T.Y."/>
            <person name="O'Malley M.A."/>
            <person name="Stajich J.E."/>
            <person name="Spatafora J.W."/>
            <person name="Visel A."/>
            <person name="Grigoriev I.V."/>
        </authorList>
    </citation>
    <scope>NUCLEOTIDE SEQUENCE [LARGE SCALE GENOMIC DNA]</scope>
    <source>
        <strain evidence="3 4">JEL800</strain>
    </source>
</reference>
<comment type="caution">
    <text evidence="3">The sequence shown here is derived from an EMBL/GenBank/DDBJ whole genome shotgun (WGS) entry which is preliminary data.</text>
</comment>